<comment type="catalytic activity">
    <reaction evidence="1">
        <text>ATP + protein L-histidine = ADP + protein N-phospho-L-histidine.</text>
        <dbReference type="EC" id="2.7.13.3"/>
    </reaction>
</comment>
<evidence type="ECO:0000256" key="1">
    <source>
        <dbReference type="ARBA" id="ARBA00000085"/>
    </source>
</evidence>
<dbReference type="Pfam" id="PF00672">
    <property type="entry name" value="HAMP"/>
    <property type="match status" value="1"/>
</dbReference>
<dbReference type="GO" id="GO:0000155">
    <property type="term" value="F:phosphorelay sensor kinase activity"/>
    <property type="evidence" value="ECO:0007669"/>
    <property type="project" value="InterPro"/>
</dbReference>
<dbReference type="EC" id="2.7.13.3" evidence="3"/>
<keyword evidence="8 12" id="KW-1133">Transmembrane helix</keyword>
<dbReference type="InterPro" id="IPR036097">
    <property type="entry name" value="HisK_dim/P_sf"/>
</dbReference>
<dbReference type="InterPro" id="IPR003661">
    <property type="entry name" value="HisK_dim/P_dom"/>
</dbReference>
<dbReference type="PANTHER" id="PTHR45436:SF5">
    <property type="entry name" value="SENSOR HISTIDINE KINASE TRCS"/>
    <property type="match status" value="1"/>
</dbReference>
<dbReference type="PANTHER" id="PTHR45436">
    <property type="entry name" value="SENSOR HISTIDINE KINASE YKOH"/>
    <property type="match status" value="1"/>
</dbReference>
<dbReference type="InterPro" id="IPR004358">
    <property type="entry name" value="Sig_transdc_His_kin-like_C"/>
</dbReference>
<evidence type="ECO:0000313" key="16">
    <source>
        <dbReference type="Proteomes" id="UP000252132"/>
    </source>
</evidence>
<evidence type="ECO:0000256" key="4">
    <source>
        <dbReference type="ARBA" id="ARBA00022553"/>
    </source>
</evidence>
<reference evidence="15 16" key="1">
    <citation type="journal article" date="2018" name="Microbiome">
        <title>Fine metagenomic profile of the Mediterranean stratified and mixed water columns revealed by assembly and recruitment.</title>
        <authorList>
            <person name="Haro-Moreno J.M."/>
            <person name="Lopez-Perez M."/>
            <person name="De La Torre J.R."/>
            <person name="Picazo A."/>
            <person name="Camacho A."/>
            <person name="Rodriguez-Valera F."/>
        </authorList>
    </citation>
    <scope>NUCLEOTIDE SEQUENCE [LARGE SCALE GENOMIC DNA]</scope>
    <source>
        <strain evidence="15">MED-G55</strain>
    </source>
</reference>
<dbReference type="Pfam" id="PF02518">
    <property type="entry name" value="HATPase_c"/>
    <property type="match status" value="1"/>
</dbReference>
<dbReference type="Pfam" id="PF13755">
    <property type="entry name" value="Sensor_TM1"/>
    <property type="match status" value="1"/>
</dbReference>
<dbReference type="CDD" id="cd06225">
    <property type="entry name" value="HAMP"/>
    <property type="match status" value="1"/>
</dbReference>
<feature type="domain" description="Histidine kinase" evidence="13">
    <location>
        <begin position="319"/>
        <end position="525"/>
    </location>
</feature>
<evidence type="ECO:0000256" key="7">
    <source>
        <dbReference type="ARBA" id="ARBA00022777"/>
    </source>
</evidence>
<dbReference type="CDD" id="cd00075">
    <property type="entry name" value="HATPase"/>
    <property type="match status" value="1"/>
</dbReference>
<dbReference type="PRINTS" id="PR00344">
    <property type="entry name" value="BCTRLSENSOR"/>
</dbReference>
<evidence type="ECO:0000259" key="14">
    <source>
        <dbReference type="PROSITE" id="PS50885"/>
    </source>
</evidence>
<dbReference type="SMART" id="SM00387">
    <property type="entry name" value="HATPase_c"/>
    <property type="match status" value="1"/>
</dbReference>
<keyword evidence="10 12" id="KW-0472">Membrane</keyword>
<dbReference type="PROSITE" id="PS50109">
    <property type="entry name" value="HIS_KIN"/>
    <property type="match status" value="1"/>
</dbReference>
<evidence type="ECO:0000256" key="2">
    <source>
        <dbReference type="ARBA" id="ARBA00004370"/>
    </source>
</evidence>
<dbReference type="InterPro" id="IPR036890">
    <property type="entry name" value="HATPase_C_sf"/>
</dbReference>
<feature type="compositionally biased region" description="Polar residues" evidence="11">
    <location>
        <begin position="145"/>
        <end position="160"/>
    </location>
</feature>
<evidence type="ECO:0000256" key="9">
    <source>
        <dbReference type="ARBA" id="ARBA00023012"/>
    </source>
</evidence>
<dbReference type="SUPFAM" id="SSF55874">
    <property type="entry name" value="ATPase domain of HSP90 chaperone/DNA topoisomerase II/histidine kinase"/>
    <property type="match status" value="1"/>
</dbReference>
<sequence>MIGLSFLKSGLSARLVVINSLGLLGFFAGILFLGQTRESLTDAYTQSLEVQAQIIAEALGESAGDDTDTGDIINDIETDENAIQAGQIMAPRLNAELTEQILRRIIAPTLNRARVYDRQGQLVIDSDILLHSGAVISRDLPPPSFTAQNDNAPANNLQPTDTDKAGKGTALLDAINIAMQGEMRASAQRTPNGDDIVMVAVPVQHYRAIIGVLLLTSPPGEIDRLVAAERSFLAKVFLVVLGVTLILSFALAGTITMPVRRLATAIQAFQAAGGSLPAPDIVPDFSDRQDEIGDLSLALRDMLTRLMNRLDTIENFAADVAHELKNPLASINSAVQSLASTSDDEARKQLMDILQADIFRMNRLITDISEASRLDAELGRAAAENFDLSDLLKQMVPLVNGDIQLKIKAQVSINAQRDRIAQIIRNLLDNALSFSSAKEITVRLDSDRTGIFVHVDDAGPGLPDGVEHKIFERFYTDRPNEHDLHSGLGLSISQQIARAHGGNVTARNRINAYGARFTLFLPHQGK</sequence>
<evidence type="ECO:0000256" key="8">
    <source>
        <dbReference type="ARBA" id="ARBA00022989"/>
    </source>
</evidence>
<feature type="transmembrane region" description="Helical" evidence="12">
    <location>
        <begin position="12"/>
        <end position="33"/>
    </location>
</feature>
<dbReference type="InterPro" id="IPR003594">
    <property type="entry name" value="HATPase_dom"/>
</dbReference>
<organism evidence="15 16">
    <name type="scientific">PS1 clade bacterium</name>
    <dbReference type="NCBI Taxonomy" id="2175152"/>
    <lineage>
        <taxon>Bacteria</taxon>
        <taxon>Pseudomonadati</taxon>
        <taxon>Pseudomonadota</taxon>
        <taxon>Alphaproteobacteria</taxon>
        <taxon>PS1 clade</taxon>
    </lineage>
</organism>
<dbReference type="Proteomes" id="UP000252132">
    <property type="component" value="Unassembled WGS sequence"/>
</dbReference>
<feature type="region of interest" description="Disordered" evidence="11">
    <location>
        <begin position="140"/>
        <end position="163"/>
    </location>
</feature>
<comment type="caution">
    <text evidence="15">The sequence shown here is derived from an EMBL/GenBank/DDBJ whole genome shotgun (WGS) entry which is preliminary data.</text>
</comment>
<dbReference type="SMART" id="SM00388">
    <property type="entry name" value="HisKA"/>
    <property type="match status" value="1"/>
</dbReference>
<evidence type="ECO:0000256" key="12">
    <source>
        <dbReference type="SAM" id="Phobius"/>
    </source>
</evidence>
<dbReference type="InterPro" id="IPR005467">
    <property type="entry name" value="His_kinase_dom"/>
</dbReference>
<dbReference type="Gene3D" id="6.10.340.10">
    <property type="match status" value="1"/>
</dbReference>
<comment type="subcellular location">
    <subcellularLocation>
        <location evidence="2">Membrane</location>
    </subcellularLocation>
</comment>
<keyword evidence="7" id="KW-0418">Kinase</keyword>
<dbReference type="EMBL" id="QOQF01000008">
    <property type="protein sequence ID" value="RCL77470.1"/>
    <property type="molecule type" value="Genomic_DNA"/>
</dbReference>
<keyword evidence="6 12" id="KW-0812">Transmembrane</keyword>
<dbReference type="AlphaFoldDB" id="A0A368E052"/>
<keyword evidence="4" id="KW-0597">Phosphoprotein</keyword>
<dbReference type="GO" id="GO:0016020">
    <property type="term" value="C:membrane"/>
    <property type="evidence" value="ECO:0007669"/>
    <property type="project" value="UniProtKB-SubCell"/>
</dbReference>
<dbReference type="Gene3D" id="3.30.565.10">
    <property type="entry name" value="Histidine kinase-like ATPase, C-terminal domain"/>
    <property type="match status" value="1"/>
</dbReference>
<keyword evidence="5" id="KW-0808">Transferase</keyword>
<evidence type="ECO:0000259" key="13">
    <source>
        <dbReference type="PROSITE" id="PS50109"/>
    </source>
</evidence>
<evidence type="ECO:0000256" key="6">
    <source>
        <dbReference type="ARBA" id="ARBA00022692"/>
    </source>
</evidence>
<dbReference type="Pfam" id="PF13756">
    <property type="entry name" value="Stimulus_sens_1"/>
    <property type="match status" value="1"/>
</dbReference>
<dbReference type="SMART" id="SM00304">
    <property type="entry name" value="HAMP"/>
    <property type="match status" value="1"/>
</dbReference>
<dbReference type="CDD" id="cd00082">
    <property type="entry name" value="HisKA"/>
    <property type="match status" value="1"/>
</dbReference>
<evidence type="ECO:0000256" key="5">
    <source>
        <dbReference type="ARBA" id="ARBA00022679"/>
    </source>
</evidence>
<dbReference type="InterPro" id="IPR003660">
    <property type="entry name" value="HAMP_dom"/>
</dbReference>
<dbReference type="InterPro" id="IPR025919">
    <property type="entry name" value="Stimulus_sens_dom"/>
</dbReference>
<evidence type="ECO:0000256" key="10">
    <source>
        <dbReference type="ARBA" id="ARBA00023136"/>
    </source>
</evidence>
<feature type="transmembrane region" description="Helical" evidence="12">
    <location>
        <begin position="232"/>
        <end position="252"/>
    </location>
</feature>
<feature type="domain" description="HAMP" evidence="14">
    <location>
        <begin position="253"/>
        <end position="311"/>
    </location>
</feature>
<accession>A0A368E052</accession>
<dbReference type="InterPro" id="IPR025908">
    <property type="entry name" value="Sensor_TM1"/>
</dbReference>
<evidence type="ECO:0000256" key="11">
    <source>
        <dbReference type="SAM" id="MobiDB-lite"/>
    </source>
</evidence>
<dbReference type="Gene3D" id="1.10.287.130">
    <property type="match status" value="1"/>
</dbReference>
<name>A0A368E052_9PROT</name>
<proteinExistence type="predicted"/>
<dbReference type="SUPFAM" id="SSF47384">
    <property type="entry name" value="Homodimeric domain of signal transducing histidine kinase"/>
    <property type="match status" value="1"/>
</dbReference>
<protein>
    <recommendedName>
        <fullName evidence="3">histidine kinase</fullName>
        <ecNumber evidence="3">2.7.13.3</ecNumber>
    </recommendedName>
</protein>
<keyword evidence="9" id="KW-0902">Two-component regulatory system</keyword>
<gene>
    <name evidence="15" type="ORF">DBW69_03385</name>
</gene>
<dbReference type="PROSITE" id="PS50885">
    <property type="entry name" value="HAMP"/>
    <property type="match status" value="1"/>
</dbReference>
<evidence type="ECO:0000256" key="3">
    <source>
        <dbReference type="ARBA" id="ARBA00012438"/>
    </source>
</evidence>
<dbReference type="Pfam" id="PF00512">
    <property type="entry name" value="HisKA"/>
    <property type="match status" value="1"/>
</dbReference>
<dbReference type="InterPro" id="IPR050428">
    <property type="entry name" value="TCS_sensor_his_kinase"/>
</dbReference>
<evidence type="ECO:0000313" key="15">
    <source>
        <dbReference type="EMBL" id="RCL77470.1"/>
    </source>
</evidence>